<accession>A0A6M3IE53</accession>
<proteinExistence type="predicted"/>
<evidence type="ECO:0000256" key="1">
    <source>
        <dbReference type="SAM" id="Coils"/>
    </source>
</evidence>
<feature type="coiled-coil region" evidence="1">
    <location>
        <begin position="30"/>
        <end position="64"/>
    </location>
</feature>
<organism evidence="3">
    <name type="scientific">viral metagenome</name>
    <dbReference type="NCBI Taxonomy" id="1070528"/>
    <lineage>
        <taxon>unclassified sequences</taxon>
        <taxon>metagenomes</taxon>
        <taxon>organismal metagenomes</taxon>
    </lineage>
</organism>
<dbReference type="AlphaFoldDB" id="A0A6M3IE53"/>
<keyword evidence="1" id="KW-0175">Coiled coil</keyword>
<dbReference type="EMBL" id="MT141175">
    <property type="protein sequence ID" value="QJA55715.1"/>
    <property type="molecule type" value="Genomic_DNA"/>
</dbReference>
<feature type="transmembrane region" description="Helical" evidence="2">
    <location>
        <begin position="6"/>
        <end position="27"/>
    </location>
</feature>
<keyword evidence="2" id="KW-0812">Transmembrane</keyword>
<evidence type="ECO:0000313" key="3">
    <source>
        <dbReference type="EMBL" id="QJA55715.1"/>
    </source>
</evidence>
<evidence type="ECO:0000256" key="2">
    <source>
        <dbReference type="SAM" id="Phobius"/>
    </source>
</evidence>
<evidence type="ECO:0000313" key="4">
    <source>
        <dbReference type="EMBL" id="QJA82811.1"/>
    </source>
</evidence>
<gene>
    <name evidence="4" type="ORF">MM415A00370_0028</name>
    <name evidence="3" type="ORF">MM415B02000_0011</name>
</gene>
<sequence>MGLSETIGIIVGGLTAIGIIFSLGVNWGKVTALSDQLTAHSVRIKEAEERLRLLEQAYAVLIELKELVKGLVKTSHEK</sequence>
<keyword evidence="2" id="KW-1133">Transmembrane helix</keyword>
<keyword evidence="2" id="KW-0472">Membrane</keyword>
<reference evidence="3" key="1">
    <citation type="submission" date="2020-03" db="EMBL/GenBank/DDBJ databases">
        <title>The deep terrestrial virosphere.</title>
        <authorList>
            <person name="Holmfeldt K."/>
            <person name="Nilsson E."/>
            <person name="Simone D."/>
            <person name="Lopez-Fernandez M."/>
            <person name="Wu X."/>
            <person name="de Brujin I."/>
            <person name="Lundin D."/>
            <person name="Andersson A."/>
            <person name="Bertilsson S."/>
            <person name="Dopson M."/>
        </authorList>
    </citation>
    <scope>NUCLEOTIDE SEQUENCE</scope>
    <source>
        <strain evidence="4">MM415A00370</strain>
        <strain evidence="3">MM415B02000</strain>
    </source>
</reference>
<dbReference type="EMBL" id="MT142496">
    <property type="protein sequence ID" value="QJA82811.1"/>
    <property type="molecule type" value="Genomic_DNA"/>
</dbReference>
<protein>
    <submittedName>
        <fullName evidence="3">Uncharacterized protein</fullName>
    </submittedName>
</protein>
<name>A0A6M3IE53_9ZZZZ</name>